<dbReference type="GeneID" id="6345256"/>
<proteinExistence type="predicted"/>
<sequence length="90" mass="10138">MANNIDDDAYIAELLKQDAKTAAKKYELVGIDAFNPRRCVTKHLYPLCPYTSVQGTSMLNHYVSYANATKNEFARAEAEQKLLATHYPPD</sequence>
<gene>
    <name evidence="1" type="ORF">PtrM4_044160</name>
</gene>
<dbReference type="EMBL" id="NQIK02000010">
    <property type="protein sequence ID" value="KAF7564982.1"/>
    <property type="molecule type" value="Genomic_DNA"/>
</dbReference>
<dbReference type="RefSeq" id="XP_065959077.1">
    <property type="nucleotide sequence ID" value="XM_066104513.1"/>
</dbReference>
<evidence type="ECO:0000313" key="1">
    <source>
        <dbReference type="EMBL" id="KAF7564982.1"/>
    </source>
</evidence>
<evidence type="ECO:0000313" key="2">
    <source>
        <dbReference type="Proteomes" id="UP000245464"/>
    </source>
</evidence>
<dbReference type="KEGG" id="ptrr:6345256"/>
<comment type="caution">
    <text evidence="1">The sequence shown here is derived from an EMBL/GenBank/DDBJ whole genome shotgun (WGS) entry which is preliminary data.</text>
</comment>
<protein>
    <submittedName>
        <fullName evidence="1">Uncharacterized protein</fullName>
    </submittedName>
</protein>
<organism evidence="1 2">
    <name type="scientific">Pyrenophora tritici-repentis</name>
    <dbReference type="NCBI Taxonomy" id="45151"/>
    <lineage>
        <taxon>Eukaryota</taxon>
        <taxon>Fungi</taxon>
        <taxon>Dikarya</taxon>
        <taxon>Ascomycota</taxon>
        <taxon>Pezizomycotina</taxon>
        <taxon>Dothideomycetes</taxon>
        <taxon>Pleosporomycetidae</taxon>
        <taxon>Pleosporales</taxon>
        <taxon>Pleosporineae</taxon>
        <taxon>Pleosporaceae</taxon>
        <taxon>Pyrenophora</taxon>
    </lineage>
</organism>
<reference evidence="1" key="1">
    <citation type="journal article" date="2018" name="BMC Genomics">
        <title>Comparative genomics of the wheat fungal pathogen Pyrenophora tritici-repentis reveals chromosomal variations and genome plasticity.</title>
        <authorList>
            <person name="Moolhuijzen P."/>
            <person name="See P.T."/>
            <person name="Hane J.K."/>
            <person name="Shi G."/>
            <person name="Liu Z."/>
            <person name="Oliver R.P."/>
            <person name="Moffat C.S."/>
        </authorList>
    </citation>
    <scope>NUCLEOTIDE SEQUENCE [LARGE SCALE GENOMIC DNA]</scope>
    <source>
        <strain evidence="1">M4</strain>
    </source>
</reference>
<name>A0A834VKC1_9PLEO</name>
<dbReference type="AlphaFoldDB" id="A0A834VKC1"/>
<dbReference type="Proteomes" id="UP000245464">
    <property type="component" value="Chromosome 10"/>
</dbReference>
<accession>A0A834VKC1</accession>